<evidence type="ECO:0000256" key="5">
    <source>
        <dbReference type="ARBA" id="ARBA00022553"/>
    </source>
</evidence>
<dbReference type="InterPro" id="IPR000858">
    <property type="entry name" value="S_locus_glycoprot_dom"/>
</dbReference>
<dbReference type="Pfam" id="PF01453">
    <property type="entry name" value="B_lectin"/>
    <property type="match status" value="1"/>
</dbReference>
<evidence type="ECO:0000259" key="26">
    <source>
        <dbReference type="PROSITE" id="PS50948"/>
    </source>
</evidence>
<evidence type="ECO:0000256" key="10">
    <source>
        <dbReference type="ARBA" id="ARBA00022741"/>
    </source>
</evidence>
<keyword evidence="12 20" id="KW-0067">ATP-binding</keyword>
<dbReference type="GO" id="GO:0048544">
    <property type="term" value="P:recognition of pollen"/>
    <property type="evidence" value="ECO:0007669"/>
    <property type="project" value="InterPro"/>
</dbReference>
<evidence type="ECO:0000256" key="11">
    <source>
        <dbReference type="ARBA" id="ARBA00022777"/>
    </source>
</evidence>
<dbReference type="GO" id="GO:0004674">
    <property type="term" value="F:protein serine/threonine kinase activity"/>
    <property type="evidence" value="ECO:0007669"/>
    <property type="project" value="UniProtKB-KW"/>
</dbReference>
<comment type="catalytic activity">
    <reaction evidence="18 20">
        <text>L-threonyl-[protein] + ATP = O-phospho-L-threonyl-[protein] + ADP + H(+)</text>
        <dbReference type="Rhea" id="RHEA:46608"/>
        <dbReference type="Rhea" id="RHEA-COMP:11060"/>
        <dbReference type="Rhea" id="RHEA-COMP:11605"/>
        <dbReference type="ChEBI" id="CHEBI:15378"/>
        <dbReference type="ChEBI" id="CHEBI:30013"/>
        <dbReference type="ChEBI" id="CHEBI:30616"/>
        <dbReference type="ChEBI" id="CHEBI:61977"/>
        <dbReference type="ChEBI" id="CHEBI:456216"/>
        <dbReference type="EC" id="2.7.11.1"/>
    </reaction>
</comment>
<dbReference type="InterPro" id="IPR003609">
    <property type="entry name" value="Pan_app"/>
</dbReference>
<feature type="domain" description="Apple" evidence="26">
    <location>
        <begin position="345"/>
        <end position="433"/>
    </location>
</feature>
<evidence type="ECO:0000256" key="22">
    <source>
        <dbReference type="SAM" id="Phobius"/>
    </source>
</evidence>
<evidence type="ECO:0000256" key="20">
    <source>
        <dbReference type="PIRNR" id="PIRNR000641"/>
    </source>
</evidence>
<dbReference type="PROSITE" id="PS50948">
    <property type="entry name" value="PAN"/>
    <property type="match status" value="1"/>
</dbReference>
<dbReference type="InterPro" id="IPR017441">
    <property type="entry name" value="Protein_kinase_ATP_BS"/>
</dbReference>
<comment type="similarity">
    <text evidence="20">Belongs to the protein kinase superfamily. Ser/Thr protein kinase family.</text>
</comment>
<dbReference type="PANTHER" id="PTHR47974">
    <property type="entry name" value="OS07G0415500 PROTEIN"/>
    <property type="match status" value="1"/>
</dbReference>
<dbReference type="FunFam" id="1.10.510.10:FF:000537">
    <property type="entry name" value="Putative receptor-like protein kinase"/>
    <property type="match status" value="1"/>
</dbReference>
<keyword evidence="10 20" id="KW-0547">Nucleotide-binding</keyword>
<keyword evidence="13 22" id="KW-1133">Transmembrane helix</keyword>
<evidence type="ECO:0000256" key="9">
    <source>
        <dbReference type="ARBA" id="ARBA00022734"/>
    </source>
</evidence>
<dbReference type="GO" id="GO:0005886">
    <property type="term" value="C:plasma membrane"/>
    <property type="evidence" value="ECO:0007669"/>
    <property type="project" value="UniProtKB-SubCell"/>
</dbReference>
<proteinExistence type="inferred from homology"/>
<dbReference type="GO" id="GO:0106310">
    <property type="term" value="F:protein serine kinase activity"/>
    <property type="evidence" value="ECO:0007669"/>
    <property type="project" value="RHEA"/>
</dbReference>
<evidence type="ECO:0000256" key="6">
    <source>
        <dbReference type="ARBA" id="ARBA00022679"/>
    </source>
</evidence>
<evidence type="ECO:0000256" key="3">
    <source>
        <dbReference type="ARBA" id="ARBA00022527"/>
    </source>
</evidence>
<dbReference type="PROSITE" id="PS00107">
    <property type="entry name" value="PROTEIN_KINASE_ATP"/>
    <property type="match status" value="1"/>
</dbReference>
<dbReference type="Gramene" id="PAN22717">
    <property type="protein sequence ID" value="PAN22717"/>
    <property type="gene ID" value="PAHAL_4G040100"/>
</dbReference>
<dbReference type="Proteomes" id="UP000243499">
    <property type="component" value="Chromosome 4"/>
</dbReference>
<evidence type="ECO:0000256" key="2">
    <source>
        <dbReference type="ARBA" id="ARBA00022475"/>
    </source>
</evidence>
<organism evidence="27">
    <name type="scientific">Panicum hallii</name>
    <dbReference type="NCBI Taxonomy" id="206008"/>
    <lineage>
        <taxon>Eukaryota</taxon>
        <taxon>Viridiplantae</taxon>
        <taxon>Streptophyta</taxon>
        <taxon>Embryophyta</taxon>
        <taxon>Tracheophyta</taxon>
        <taxon>Spermatophyta</taxon>
        <taxon>Magnoliopsida</taxon>
        <taxon>Liliopsida</taxon>
        <taxon>Poales</taxon>
        <taxon>Poaceae</taxon>
        <taxon>PACMAD clade</taxon>
        <taxon>Panicoideae</taxon>
        <taxon>Panicodae</taxon>
        <taxon>Paniceae</taxon>
        <taxon>Panicinae</taxon>
        <taxon>Panicum</taxon>
        <taxon>Panicum sect. Panicum</taxon>
    </lineage>
</organism>
<dbReference type="InterPro" id="IPR011009">
    <property type="entry name" value="Kinase-like_dom_sf"/>
</dbReference>
<comment type="subcellular location">
    <subcellularLocation>
        <location evidence="1">Cell membrane</location>
        <topology evidence="1">Single-pass type I membrane protein</topology>
    </subcellularLocation>
</comment>
<keyword evidence="7 22" id="KW-0812">Transmembrane</keyword>
<feature type="domain" description="Bulb-type lectin" evidence="25">
    <location>
        <begin position="25"/>
        <end position="153"/>
    </location>
</feature>
<dbReference type="PANTHER" id="PTHR47974:SF19">
    <property type="entry name" value="RECEPTOR-LIKE SERINE_THREONINE-PROTEIN KINASE"/>
    <property type="match status" value="1"/>
</dbReference>
<keyword evidence="9" id="KW-0430">Lectin</keyword>
<keyword evidence="17" id="KW-0325">Glycoprotein</keyword>
<keyword evidence="4" id="KW-0245">EGF-like domain</keyword>
<keyword evidence="16" id="KW-0675">Receptor</keyword>
<evidence type="ECO:0000256" key="4">
    <source>
        <dbReference type="ARBA" id="ARBA00022536"/>
    </source>
</evidence>
<dbReference type="SMART" id="SM00108">
    <property type="entry name" value="B_lectin"/>
    <property type="match status" value="1"/>
</dbReference>
<evidence type="ECO:0000256" key="17">
    <source>
        <dbReference type="ARBA" id="ARBA00023180"/>
    </source>
</evidence>
<dbReference type="GO" id="GO:0051707">
    <property type="term" value="P:response to other organism"/>
    <property type="evidence" value="ECO:0007669"/>
    <property type="project" value="UniProtKB-ARBA"/>
</dbReference>
<keyword evidence="5" id="KW-0597">Phosphoprotein</keyword>
<dbReference type="CDD" id="cd00028">
    <property type="entry name" value="B_lectin"/>
    <property type="match status" value="1"/>
</dbReference>
<evidence type="ECO:0000259" key="24">
    <source>
        <dbReference type="PROSITE" id="PS50011"/>
    </source>
</evidence>
<keyword evidence="2" id="KW-1003">Cell membrane</keyword>
<dbReference type="PROSITE" id="PS00108">
    <property type="entry name" value="PROTEIN_KINASE_ST"/>
    <property type="match status" value="1"/>
</dbReference>
<dbReference type="GO" id="GO:0005524">
    <property type="term" value="F:ATP binding"/>
    <property type="evidence" value="ECO:0007669"/>
    <property type="project" value="UniProtKB-UniRule"/>
</dbReference>
<feature type="signal peptide" evidence="23">
    <location>
        <begin position="1"/>
        <end position="20"/>
    </location>
</feature>
<evidence type="ECO:0000256" key="1">
    <source>
        <dbReference type="ARBA" id="ARBA00004251"/>
    </source>
</evidence>
<keyword evidence="3 20" id="KW-0723">Serine/threonine-protein kinase</keyword>
<evidence type="ECO:0000256" key="8">
    <source>
        <dbReference type="ARBA" id="ARBA00022729"/>
    </source>
</evidence>
<keyword evidence="6 20" id="KW-0808">Transferase</keyword>
<dbReference type="EC" id="2.7.11.1" evidence="20"/>
<evidence type="ECO:0000256" key="7">
    <source>
        <dbReference type="ARBA" id="ARBA00022692"/>
    </source>
</evidence>
<evidence type="ECO:0000256" key="15">
    <source>
        <dbReference type="ARBA" id="ARBA00023157"/>
    </source>
</evidence>
<feature type="binding site" evidence="21">
    <location>
        <position position="535"/>
    </location>
    <ligand>
        <name>ATP</name>
        <dbReference type="ChEBI" id="CHEBI:30616"/>
    </ligand>
</feature>
<evidence type="ECO:0000256" key="18">
    <source>
        <dbReference type="ARBA" id="ARBA00047899"/>
    </source>
</evidence>
<dbReference type="FunFam" id="3.30.200.20:FF:000178">
    <property type="entry name" value="serine/threonine-protein kinase PBS1-like"/>
    <property type="match status" value="1"/>
</dbReference>
<keyword evidence="15" id="KW-1015">Disulfide bond</keyword>
<dbReference type="InterPro" id="IPR008271">
    <property type="entry name" value="Ser/Thr_kinase_AS"/>
</dbReference>
<evidence type="ECO:0000259" key="25">
    <source>
        <dbReference type="PROSITE" id="PS50927"/>
    </source>
</evidence>
<dbReference type="Pfam" id="PF00954">
    <property type="entry name" value="S_locus_glycop"/>
    <property type="match status" value="1"/>
</dbReference>
<feature type="chain" id="PRO_5015391286" description="Receptor-like serine/threonine-protein kinase" evidence="23">
    <location>
        <begin position="21"/>
        <end position="829"/>
    </location>
</feature>
<dbReference type="InterPro" id="IPR024171">
    <property type="entry name" value="SRK-like_kinase"/>
</dbReference>
<protein>
    <recommendedName>
        <fullName evidence="20">Receptor-like serine/threonine-protein kinase</fullName>
        <ecNumber evidence="20">2.7.11.1</ecNumber>
    </recommendedName>
</protein>
<dbReference type="PIRSF" id="PIRSF000641">
    <property type="entry name" value="SRK"/>
    <property type="match status" value="1"/>
</dbReference>
<dbReference type="Gene3D" id="3.30.200.20">
    <property type="entry name" value="Phosphorylase Kinase, domain 1"/>
    <property type="match status" value="1"/>
</dbReference>
<evidence type="ECO:0000256" key="13">
    <source>
        <dbReference type="ARBA" id="ARBA00022989"/>
    </source>
</evidence>
<keyword evidence="14 22" id="KW-0472">Membrane</keyword>
<dbReference type="InterPro" id="IPR000719">
    <property type="entry name" value="Prot_kinase_dom"/>
</dbReference>
<evidence type="ECO:0000256" key="14">
    <source>
        <dbReference type="ARBA" id="ARBA00023136"/>
    </source>
</evidence>
<feature type="domain" description="Protein kinase" evidence="24">
    <location>
        <begin position="505"/>
        <end position="788"/>
    </location>
</feature>
<dbReference type="FunFam" id="2.90.10.10:FF:000009">
    <property type="entry name" value="Receptor-like serine/threonine-protein kinase SD1-8"/>
    <property type="match status" value="1"/>
</dbReference>
<dbReference type="SUPFAM" id="SSF51110">
    <property type="entry name" value="alpha-D-mannose-specific plant lectins"/>
    <property type="match status" value="1"/>
</dbReference>
<evidence type="ECO:0000256" key="19">
    <source>
        <dbReference type="ARBA" id="ARBA00048679"/>
    </source>
</evidence>
<dbReference type="SUPFAM" id="SSF56112">
    <property type="entry name" value="Protein kinase-like (PK-like)"/>
    <property type="match status" value="1"/>
</dbReference>
<keyword evidence="11 20" id="KW-0418">Kinase</keyword>
<evidence type="ECO:0000256" key="16">
    <source>
        <dbReference type="ARBA" id="ARBA00023170"/>
    </source>
</evidence>
<accession>A0A2S3HGY6</accession>
<dbReference type="CDD" id="cd01098">
    <property type="entry name" value="PAN_AP_plant"/>
    <property type="match status" value="1"/>
</dbReference>
<dbReference type="AlphaFoldDB" id="A0A2S3HGY6"/>
<dbReference type="SMART" id="SM00220">
    <property type="entry name" value="S_TKc"/>
    <property type="match status" value="1"/>
</dbReference>
<name>A0A2S3HGY6_9POAL</name>
<dbReference type="Pfam" id="PF00069">
    <property type="entry name" value="Pkinase"/>
    <property type="match status" value="1"/>
</dbReference>
<feature type="transmembrane region" description="Helical" evidence="22">
    <location>
        <begin position="448"/>
        <end position="470"/>
    </location>
</feature>
<dbReference type="PROSITE" id="PS50011">
    <property type="entry name" value="PROTEIN_KINASE_DOM"/>
    <property type="match status" value="1"/>
</dbReference>
<evidence type="ECO:0000256" key="23">
    <source>
        <dbReference type="SAM" id="SignalP"/>
    </source>
</evidence>
<dbReference type="Gene3D" id="2.90.10.10">
    <property type="entry name" value="Bulb-type lectin domain"/>
    <property type="match status" value="1"/>
</dbReference>
<evidence type="ECO:0000256" key="21">
    <source>
        <dbReference type="PROSITE-ProRule" id="PRU10141"/>
    </source>
</evidence>
<comment type="catalytic activity">
    <reaction evidence="19 20">
        <text>L-seryl-[protein] + ATP = O-phospho-L-seryl-[protein] + ADP + H(+)</text>
        <dbReference type="Rhea" id="RHEA:17989"/>
        <dbReference type="Rhea" id="RHEA-COMP:9863"/>
        <dbReference type="Rhea" id="RHEA-COMP:11604"/>
        <dbReference type="ChEBI" id="CHEBI:15378"/>
        <dbReference type="ChEBI" id="CHEBI:29999"/>
        <dbReference type="ChEBI" id="CHEBI:30616"/>
        <dbReference type="ChEBI" id="CHEBI:83421"/>
        <dbReference type="ChEBI" id="CHEBI:456216"/>
        <dbReference type="EC" id="2.7.11.1"/>
    </reaction>
</comment>
<evidence type="ECO:0000256" key="12">
    <source>
        <dbReference type="ARBA" id="ARBA00022840"/>
    </source>
</evidence>
<dbReference type="InterPro" id="IPR036426">
    <property type="entry name" value="Bulb-type_lectin_dom_sf"/>
</dbReference>
<dbReference type="InterPro" id="IPR001480">
    <property type="entry name" value="Bulb-type_lectin_dom"/>
</dbReference>
<dbReference type="Pfam" id="PF08276">
    <property type="entry name" value="PAN_2"/>
    <property type="match status" value="1"/>
</dbReference>
<evidence type="ECO:0000313" key="27">
    <source>
        <dbReference type="EMBL" id="PAN22717.1"/>
    </source>
</evidence>
<keyword evidence="8 23" id="KW-0732">Signal</keyword>
<dbReference type="GO" id="GO:0030246">
    <property type="term" value="F:carbohydrate binding"/>
    <property type="evidence" value="ECO:0007669"/>
    <property type="project" value="UniProtKB-KW"/>
</dbReference>
<gene>
    <name evidence="27" type="ORF">PAHAL_4G040100</name>
</gene>
<dbReference type="PROSITE" id="PS50927">
    <property type="entry name" value="BULB_LECTIN"/>
    <property type="match status" value="1"/>
</dbReference>
<dbReference type="Gene3D" id="1.10.510.10">
    <property type="entry name" value="Transferase(Phosphotransferase) domain 1"/>
    <property type="match status" value="1"/>
</dbReference>
<sequence>MASTALLLVMAMAIHGGGTAWCFASDTISASSPISGDRTVVSRGRKFELGFFSPAGGGSNYYVGIWYKQVVSQRTPVWVANRAAPVADPASSRLAVAADGNLVLINEAGKLVWSSNVSSASSSNGAAAVAVILDTGNLKLWRESSGEVLWQSVEHPTDTWLPGVRLGMNKITGEVQALVSWKNAGDPAPGMFTLGIDPNGTSQYFAKWNRSVTFWSSGEWKNGVFSGVPEMISHDKYDFMFFSDANASYFSYSLQDPTVISRLVLDVSGQVRQIMWAQSRDEWEIIWMEPHSRCAIYAVCGEFGVCNENSEPYCSCLAGFRPSSVADWELGDHSMGCRRNNPLRCDGGANSSSVDGEGDGDAFLVAPGVSLPRNPPSPARASSARDCRLACLRSCNCTAYSYGSHCSLWYDSLLNLERRFQDTAGMDDLYLRVSAMDVPSSKGRKRTIVFVSIASVASILALSVIVSVVVRMYRKRQRTITFMQAASEGGNLVAFKYGDVRRATKNFSEKLGGGSFGSVYKGTLPGGQVAIAVKKLEGRLCVGEKQFRNEVRTIGVIQHVNLVRLRGFSSHGSERLLVYDHMPNGSLDKVLFGGAPAPAPALSWRSRFQIALGAARGLLYLHEGCRDCIIHCDIKPENVLLDKDLVPKVADFGLAKLLARDFSRVLTTVRGTIGYLAPEWISGVPITAKADVYSYGMVLLEIVSGRRNARCWPAVEQDPSLSGYFPLVAARKVSQGEALDGLLDERLHGDVDPRELERACRVACWCVQDDEARRPTMEQVVQALEGVVAVDVPPVPTSLQALAENSGFLMSASTSACFDGFSRSHLRDS</sequence>
<dbReference type="EMBL" id="CM008049">
    <property type="protein sequence ID" value="PAN22717.1"/>
    <property type="molecule type" value="Genomic_DNA"/>
</dbReference>
<dbReference type="SMART" id="SM00473">
    <property type="entry name" value="PAN_AP"/>
    <property type="match status" value="1"/>
</dbReference>
<reference evidence="27" key="1">
    <citation type="submission" date="2018-04" db="EMBL/GenBank/DDBJ databases">
        <title>WGS assembly of Panicum hallii.</title>
        <authorList>
            <person name="Lovell J."/>
            <person name="Jenkins J."/>
            <person name="Lowry D."/>
            <person name="Mamidi S."/>
            <person name="Sreedasyam A."/>
            <person name="Weng X."/>
            <person name="Barry K."/>
            <person name="Bonette J."/>
            <person name="Campitelli B."/>
            <person name="Daum C."/>
            <person name="Gordon S."/>
            <person name="Gould B."/>
            <person name="Lipzen A."/>
            <person name="Macqueen A."/>
            <person name="Palacio-Mejia J."/>
            <person name="Plott C."/>
            <person name="Shakirov E."/>
            <person name="Shu S."/>
            <person name="Yoshinaga Y."/>
            <person name="Zane M."/>
            <person name="Rokhsar D."/>
            <person name="Grimwood J."/>
            <person name="Schmutz J."/>
            <person name="Juenger T."/>
        </authorList>
    </citation>
    <scope>NUCLEOTIDE SEQUENCE [LARGE SCALE GENOMIC DNA]</scope>
    <source>
        <strain evidence="27">FIL2</strain>
    </source>
</reference>
<dbReference type="CDD" id="cd14066">
    <property type="entry name" value="STKc_IRAK"/>
    <property type="match status" value="1"/>
</dbReference>